<keyword evidence="10 15" id="KW-0808">Transferase</keyword>
<evidence type="ECO:0000256" key="1">
    <source>
        <dbReference type="ARBA" id="ARBA00000915"/>
    </source>
</evidence>
<evidence type="ECO:0000256" key="12">
    <source>
        <dbReference type="ARBA" id="ARBA00022840"/>
    </source>
</evidence>
<dbReference type="GO" id="GO:0005737">
    <property type="term" value="C:cytoplasm"/>
    <property type="evidence" value="ECO:0007669"/>
    <property type="project" value="UniProtKB-SubCell"/>
</dbReference>
<dbReference type="PANTHER" id="PTHR21403">
    <property type="entry name" value="ATP PHOSPHORIBOSYLTRANSFERASE ATP-PRTASE"/>
    <property type="match status" value="1"/>
</dbReference>
<name>A0A318SA47_9DEIO</name>
<comment type="subcellular location">
    <subcellularLocation>
        <location evidence="2 15">Cytoplasm</location>
    </subcellularLocation>
</comment>
<evidence type="ECO:0000256" key="11">
    <source>
        <dbReference type="ARBA" id="ARBA00022741"/>
    </source>
</evidence>
<evidence type="ECO:0000256" key="4">
    <source>
        <dbReference type="ARBA" id="ARBA00009489"/>
    </source>
</evidence>
<reference evidence="17 18" key="1">
    <citation type="submission" date="2018-06" db="EMBL/GenBank/DDBJ databases">
        <title>Genomic Encyclopedia of Type Strains, Phase IV (KMG-IV): sequencing the most valuable type-strain genomes for metagenomic binning, comparative biology and taxonomic classification.</title>
        <authorList>
            <person name="Goeker M."/>
        </authorList>
    </citation>
    <scope>NUCLEOTIDE SEQUENCE [LARGE SCALE GENOMIC DNA]</scope>
    <source>
        <strain evidence="17 18">DSM 18048</strain>
    </source>
</reference>
<evidence type="ECO:0000259" key="16">
    <source>
        <dbReference type="Pfam" id="PF01634"/>
    </source>
</evidence>
<sequence length="212" mass="22661">MTSLTLALPKGRMFEESATLLRRAGLAIDVPRGGRALRHAFEQPDGSVLTVLELRNSDVPAYVDLGVADAGVVGKDVLMEAGRDVYEPLDLGFGACRLSLIRERGAASEILRIASKYPRLAAAFAHERGLAAEVVKLSGNIELACLTGLADAVVDIVQTGSTLRANDLEEVEVLATSSARFVVNRTALKLKRDRLRPLVMSLRAVLEGSAPT</sequence>
<keyword evidence="18" id="KW-1185">Reference proteome</keyword>
<dbReference type="Proteomes" id="UP000248326">
    <property type="component" value="Unassembled WGS sequence"/>
</dbReference>
<keyword evidence="12 15" id="KW-0067">ATP-binding</keyword>
<evidence type="ECO:0000256" key="8">
    <source>
        <dbReference type="ARBA" id="ARBA00022605"/>
    </source>
</evidence>
<comment type="similarity">
    <text evidence="4 15">Belongs to the ATP phosphoribosyltransferase family. Short subfamily.</text>
</comment>
<keyword evidence="13 15" id="KW-0368">Histidine biosynthesis</keyword>
<evidence type="ECO:0000313" key="17">
    <source>
        <dbReference type="EMBL" id="PYE53360.1"/>
    </source>
</evidence>
<dbReference type="Gene3D" id="3.40.190.10">
    <property type="entry name" value="Periplasmic binding protein-like II"/>
    <property type="match status" value="2"/>
</dbReference>
<comment type="catalytic activity">
    <reaction evidence="1 15">
        <text>1-(5-phospho-beta-D-ribosyl)-ATP + diphosphate = 5-phospho-alpha-D-ribose 1-diphosphate + ATP</text>
        <dbReference type="Rhea" id="RHEA:18473"/>
        <dbReference type="ChEBI" id="CHEBI:30616"/>
        <dbReference type="ChEBI" id="CHEBI:33019"/>
        <dbReference type="ChEBI" id="CHEBI:58017"/>
        <dbReference type="ChEBI" id="CHEBI:73183"/>
        <dbReference type="EC" id="2.4.2.17"/>
    </reaction>
</comment>
<feature type="domain" description="ATP phosphoribosyltransferase catalytic" evidence="16">
    <location>
        <begin position="55"/>
        <end position="203"/>
    </location>
</feature>
<keyword evidence="9 15" id="KW-0328">Glycosyltransferase</keyword>
<gene>
    <name evidence="15" type="primary">hisG</name>
    <name evidence="17" type="ORF">DES52_109134</name>
</gene>
<dbReference type="EMBL" id="QJSX01000009">
    <property type="protein sequence ID" value="PYE53360.1"/>
    <property type="molecule type" value="Genomic_DNA"/>
</dbReference>
<evidence type="ECO:0000313" key="18">
    <source>
        <dbReference type="Proteomes" id="UP000248326"/>
    </source>
</evidence>
<dbReference type="CDD" id="cd13595">
    <property type="entry name" value="PBP2_HisGs"/>
    <property type="match status" value="1"/>
</dbReference>
<dbReference type="GO" id="GO:0005524">
    <property type="term" value="F:ATP binding"/>
    <property type="evidence" value="ECO:0007669"/>
    <property type="project" value="UniProtKB-KW"/>
</dbReference>
<comment type="caution">
    <text evidence="17">The sequence shown here is derived from an EMBL/GenBank/DDBJ whole genome shotgun (WGS) entry which is preliminary data.</text>
</comment>
<dbReference type="InterPro" id="IPR018198">
    <property type="entry name" value="ATP_PRibTrfase_CS"/>
</dbReference>
<dbReference type="UniPathway" id="UPA00031">
    <property type="reaction ID" value="UER00006"/>
</dbReference>
<dbReference type="Pfam" id="PF01634">
    <property type="entry name" value="HisG"/>
    <property type="match status" value="1"/>
</dbReference>
<dbReference type="InterPro" id="IPR024893">
    <property type="entry name" value="ATP_PRibTrfase_HisG_short"/>
</dbReference>
<dbReference type="SUPFAM" id="SSF53850">
    <property type="entry name" value="Periplasmic binding protein-like II"/>
    <property type="match status" value="1"/>
</dbReference>
<keyword evidence="7 15" id="KW-0963">Cytoplasm</keyword>
<evidence type="ECO:0000256" key="13">
    <source>
        <dbReference type="ARBA" id="ARBA00023102"/>
    </source>
</evidence>
<comment type="subunit">
    <text evidence="15">Heteromultimer composed of HisG and HisZ subunits.</text>
</comment>
<comment type="function">
    <text evidence="14 15">Catalyzes the condensation of ATP and 5-phosphoribose 1-diphosphate to form N'-(5'-phosphoribosyl)-ATP (PR-ATP). Has a crucial role in the pathway because the rate of histidine biosynthesis seems to be controlled primarily by regulation of HisG enzymatic activity.</text>
</comment>
<evidence type="ECO:0000256" key="6">
    <source>
        <dbReference type="ARBA" id="ARBA00020998"/>
    </source>
</evidence>
<proteinExistence type="inferred from homology"/>
<evidence type="ECO:0000256" key="5">
    <source>
        <dbReference type="ARBA" id="ARBA00011946"/>
    </source>
</evidence>
<dbReference type="PANTHER" id="PTHR21403:SF8">
    <property type="entry name" value="ATP PHOSPHORIBOSYLTRANSFERASE"/>
    <property type="match status" value="1"/>
</dbReference>
<comment type="domain">
    <text evidence="15">Lacks the C-terminal regulatory region which is replaced by HisZ.</text>
</comment>
<dbReference type="GO" id="GO:0000105">
    <property type="term" value="P:L-histidine biosynthetic process"/>
    <property type="evidence" value="ECO:0007669"/>
    <property type="project" value="UniProtKB-UniRule"/>
</dbReference>
<evidence type="ECO:0000256" key="9">
    <source>
        <dbReference type="ARBA" id="ARBA00022676"/>
    </source>
</evidence>
<dbReference type="EC" id="2.4.2.17" evidence="5 15"/>
<organism evidence="17 18">
    <name type="scientific">Deinococcus yavapaiensis KR-236</name>
    <dbReference type="NCBI Taxonomy" id="694435"/>
    <lineage>
        <taxon>Bacteria</taxon>
        <taxon>Thermotogati</taxon>
        <taxon>Deinococcota</taxon>
        <taxon>Deinococci</taxon>
        <taxon>Deinococcales</taxon>
        <taxon>Deinococcaceae</taxon>
        <taxon>Deinococcus</taxon>
    </lineage>
</organism>
<evidence type="ECO:0000256" key="7">
    <source>
        <dbReference type="ARBA" id="ARBA00022490"/>
    </source>
</evidence>
<evidence type="ECO:0000256" key="2">
    <source>
        <dbReference type="ARBA" id="ARBA00004496"/>
    </source>
</evidence>
<dbReference type="PROSITE" id="PS01316">
    <property type="entry name" value="ATP_P_PHORIBOSYLTR"/>
    <property type="match status" value="1"/>
</dbReference>
<dbReference type="RefSeq" id="WP_281268570.1">
    <property type="nucleotide sequence ID" value="NZ_QJSX01000009.1"/>
</dbReference>
<evidence type="ECO:0000256" key="14">
    <source>
        <dbReference type="ARBA" id="ARBA00024861"/>
    </source>
</evidence>
<dbReference type="GO" id="GO:0003879">
    <property type="term" value="F:ATP phosphoribosyltransferase activity"/>
    <property type="evidence" value="ECO:0007669"/>
    <property type="project" value="UniProtKB-UniRule"/>
</dbReference>
<evidence type="ECO:0000256" key="3">
    <source>
        <dbReference type="ARBA" id="ARBA00004667"/>
    </source>
</evidence>
<dbReference type="NCBIfam" id="TIGR00070">
    <property type="entry name" value="hisG"/>
    <property type="match status" value="1"/>
</dbReference>
<keyword evidence="11 15" id="KW-0547">Nucleotide-binding</keyword>
<dbReference type="InterPro" id="IPR013820">
    <property type="entry name" value="ATP_PRibTrfase_cat"/>
</dbReference>
<accession>A0A318SA47</accession>
<protein>
    <recommendedName>
        <fullName evidence="6 15">ATP phosphoribosyltransferase</fullName>
        <shortName evidence="15">ATP-PRT</shortName>
        <shortName evidence="15">ATP-PRTase</shortName>
        <ecNumber evidence="5 15">2.4.2.17</ecNumber>
    </recommendedName>
</protein>
<dbReference type="InterPro" id="IPR001348">
    <property type="entry name" value="ATP_PRibTrfase_HisG"/>
</dbReference>
<dbReference type="FunFam" id="3.40.190.10:FF:000008">
    <property type="entry name" value="ATP phosphoribosyltransferase"/>
    <property type="match status" value="1"/>
</dbReference>
<evidence type="ECO:0000256" key="15">
    <source>
        <dbReference type="HAMAP-Rule" id="MF_01018"/>
    </source>
</evidence>
<comment type="pathway">
    <text evidence="3 15">Amino-acid biosynthesis; L-histidine biosynthesis; L-histidine from 5-phospho-alpha-D-ribose 1-diphosphate: step 1/9.</text>
</comment>
<keyword evidence="8 15" id="KW-0028">Amino-acid biosynthesis</keyword>
<dbReference type="AlphaFoldDB" id="A0A318SA47"/>
<evidence type="ECO:0000256" key="10">
    <source>
        <dbReference type="ARBA" id="ARBA00022679"/>
    </source>
</evidence>
<dbReference type="HAMAP" id="MF_01018">
    <property type="entry name" value="HisG_Short"/>
    <property type="match status" value="1"/>
</dbReference>